<dbReference type="EMBL" id="CAMKVN010010800">
    <property type="protein sequence ID" value="CAI2194376.1"/>
    <property type="molecule type" value="Genomic_DNA"/>
</dbReference>
<gene>
    <name evidence="1" type="ORF">FWILDA_LOCUS16546</name>
</gene>
<organism evidence="1 2">
    <name type="scientific">Funneliformis geosporum</name>
    <dbReference type="NCBI Taxonomy" id="1117311"/>
    <lineage>
        <taxon>Eukaryota</taxon>
        <taxon>Fungi</taxon>
        <taxon>Fungi incertae sedis</taxon>
        <taxon>Mucoromycota</taxon>
        <taxon>Glomeromycotina</taxon>
        <taxon>Glomeromycetes</taxon>
        <taxon>Glomerales</taxon>
        <taxon>Glomeraceae</taxon>
        <taxon>Funneliformis</taxon>
    </lineage>
</organism>
<dbReference type="AlphaFoldDB" id="A0A9W4T6K2"/>
<feature type="non-terminal residue" evidence="1">
    <location>
        <position position="808"/>
    </location>
</feature>
<comment type="caution">
    <text evidence="1">The sequence shown here is derived from an EMBL/GenBank/DDBJ whole genome shotgun (WGS) entry which is preliminary data.</text>
</comment>
<dbReference type="OrthoDB" id="2309379at2759"/>
<keyword evidence="2" id="KW-1185">Reference proteome</keyword>
<evidence type="ECO:0000313" key="1">
    <source>
        <dbReference type="EMBL" id="CAI2194376.1"/>
    </source>
</evidence>
<name>A0A9W4T6K2_9GLOM</name>
<dbReference type="Proteomes" id="UP001153678">
    <property type="component" value="Unassembled WGS sequence"/>
</dbReference>
<reference evidence="1" key="1">
    <citation type="submission" date="2022-08" db="EMBL/GenBank/DDBJ databases">
        <authorList>
            <person name="Kallberg Y."/>
            <person name="Tangrot J."/>
            <person name="Rosling A."/>
        </authorList>
    </citation>
    <scope>NUCLEOTIDE SEQUENCE</scope>
    <source>
        <strain evidence="1">Wild A</strain>
    </source>
</reference>
<evidence type="ECO:0000313" key="2">
    <source>
        <dbReference type="Proteomes" id="UP001153678"/>
    </source>
</evidence>
<sequence>MPRSNKVIKSCKKARLAKLSKPRKPLIPIDNNSIINSITTPLDTNSAIIPININPNLLNISIPNIQPTPQLNSKAERIKKDLIDKINNLPEKELISYSKLLINMIYKDGSHKDEILSPYLQKKAMEWILANRGKPNINPHEKDQKIRLLKRKIHNLTFKVKSLTAKLKYAQRFKAVHISRIRSTVRKKRNISNKDIKNTIIKKIKNKKTYTPEFVSLATDLSNVGQMSLASTVKCTKEMVTFLTGDSPESWLSSSNLSRWNTEVAQISIQENLPEFTNKFDSYGIMADESTRGEKKIFLICISYWSDKKQQPMLTILSMKDLDRCSASIVSSSVGETINMHSLNPAKCQYWLTDNTAYMSGSKGGAVVEFNKLYSAKATRIPCGLHVLHIASVTFDNITFGKINSPSGLSLHPHPFNVLNLAYHLHCGYNESNKDNPLNMKTKTINELYMTLMNYNLKRYQKPISSRWLYQLTTARQYLNNRDSHLQFSKWFVHHLTDASNVPEGYLKKWKTFHDFLQNDKLNIEIQVMVQFGEYFYEKIMFFLISKNNSTYPLPNGFRASEMPDKVEQWIDEFQIAIENPSEVFVEELLLAYEILSEDEFYNLEIRIKSGLIKALKAFKRWMDPWMHLPLSICRLGGIHGPDFAVAIVKVILNIPLLHEPTSIQKKYIDGLINDLNVGKGDSFGLFQALEDNEFQEQFLTFSQNTHVELPNYLLVYEFVKYRIWPIIVHQQHLEGMFNKYDLKIHPNMSLDLQEARLQLSGPKTLGTLLTKEKLMEIRVKRKEEKRISENGLTSLTNGEEAATKLLE</sequence>
<proteinExistence type="predicted"/>
<accession>A0A9W4T6K2</accession>
<protein>
    <submittedName>
        <fullName evidence="1">6201_t:CDS:1</fullName>
    </submittedName>
</protein>